<dbReference type="AlphaFoldDB" id="A0A917LGL3"/>
<evidence type="ECO:0000259" key="20">
    <source>
        <dbReference type="Pfam" id="PF00905"/>
    </source>
</evidence>
<dbReference type="GO" id="GO:0008955">
    <property type="term" value="F:peptidoglycan glycosyltransferase activity"/>
    <property type="evidence" value="ECO:0007669"/>
    <property type="project" value="UniProtKB-EC"/>
</dbReference>
<dbReference type="GO" id="GO:0030288">
    <property type="term" value="C:outer membrane-bounded periplasmic space"/>
    <property type="evidence" value="ECO:0007669"/>
    <property type="project" value="TreeGrafter"/>
</dbReference>
<evidence type="ECO:0000256" key="6">
    <source>
        <dbReference type="ARBA" id="ARBA00022676"/>
    </source>
</evidence>
<evidence type="ECO:0000256" key="18">
    <source>
        <dbReference type="SAM" id="MobiDB-lite"/>
    </source>
</evidence>
<comment type="catalytic activity">
    <reaction evidence="17">
        <text>[GlcNAc-(1-&gt;4)-Mur2Ac(oyl-L-Ala-gamma-D-Glu-L-Lys-D-Ala-D-Ala)](n)-di-trans,octa-cis-undecaprenyl diphosphate + beta-D-GlcNAc-(1-&gt;4)-Mur2Ac(oyl-L-Ala-gamma-D-Glu-L-Lys-D-Ala-D-Ala)-di-trans,octa-cis-undecaprenyl diphosphate = [GlcNAc-(1-&gt;4)-Mur2Ac(oyl-L-Ala-gamma-D-Glu-L-Lys-D-Ala-D-Ala)](n+1)-di-trans,octa-cis-undecaprenyl diphosphate + di-trans,octa-cis-undecaprenyl diphosphate + H(+)</text>
        <dbReference type="Rhea" id="RHEA:23708"/>
        <dbReference type="Rhea" id="RHEA-COMP:9602"/>
        <dbReference type="Rhea" id="RHEA-COMP:9603"/>
        <dbReference type="ChEBI" id="CHEBI:15378"/>
        <dbReference type="ChEBI" id="CHEBI:58405"/>
        <dbReference type="ChEBI" id="CHEBI:60033"/>
        <dbReference type="ChEBI" id="CHEBI:78435"/>
        <dbReference type="EC" id="2.4.99.28"/>
    </reaction>
</comment>
<dbReference type="SUPFAM" id="SSF53955">
    <property type="entry name" value="Lysozyme-like"/>
    <property type="match status" value="1"/>
</dbReference>
<evidence type="ECO:0000256" key="3">
    <source>
        <dbReference type="ARBA" id="ARBA00022475"/>
    </source>
</evidence>
<dbReference type="EMBL" id="BMGR01000017">
    <property type="protein sequence ID" value="GGG21069.1"/>
    <property type="molecule type" value="Genomic_DNA"/>
</dbReference>
<evidence type="ECO:0000256" key="15">
    <source>
        <dbReference type="ARBA" id="ARBA00023316"/>
    </source>
</evidence>
<dbReference type="RefSeq" id="WP_188533066.1">
    <property type="nucleotide sequence ID" value="NZ_BMGR01000017.1"/>
</dbReference>
<dbReference type="Gene3D" id="3.40.710.10">
    <property type="entry name" value="DD-peptidase/beta-lactamase superfamily"/>
    <property type="match status" value="1"/>
</dbReference>
<keyword evidence="15" id="KW-0961">Cell wall biogenesis/degradation</keyword>
<evidence type="ECO:0000256" key="11">
    <source>
        <dbReference type="ARBA" id="ARBA00022984"/>
    </source>
</evidence>
<dbReference type="GO" id="GO:0009252">
    <property type="term" value="P:peptidoglycan biosynthetic process"/>
    <property type="evidence" value="ECO:0007669"/>
    <property type="project" value="UniProtKB-KW"/>
</dbReference>
<evidence type="ECO:0000256" key="13">
    <source>
        <dbReference type="ARBA" id="ARBA00023136"/>
    </source>
</evidence>
<keyword evidence="5" id="KW-0645">Protease</keyword>
<dbReference type="Proteomes" id="UP000644756">
    <property type="component" value="Unassembled WGS sequence"/>
</dbReference>
<feature type="transmembrane region" description="Helical" evidence="19">
    <location>
        <begin position="16"/>
        <end position="39"/>
    </location>
</feature>
<evidence type="ECO:0000256" key="19">
    <source>
        <dbReference type="SAM" id="Phobius"/>
    </source>
</evidence>
<reference evidence="22" key="1">
    <citation type="journal article" date="2014" name="Int. J. Syst. Evol. Microbiol.">
        <title>Complete genome sequence of Corynebacterium casei LMG S-19264T (=DSM 44701T), isolated from a smear-ripened cheese.</title>
        <authorList>
            <consortium name="US DOE Joint Genome Institute (JGI-PGF)"/>
            <person name="Walter F."/>
            <person name="Albersmeier A."/>
            <person name="Kalinowski J."/>
            <person name="Ruckert C."/>
        </authorList>
    </citation>
    <scope>NUCLEOTIDE SEQUENCE</scope>
    <source>
        <strain evidence="22">CGMCC 1.12987</strain>
    </source>
</reference>
<keyword evidence="13 19" id="KW-0472">Membrane</keyword>
<keyword evidence="9" id="KW-0378">Hydrolase</keyword>
<dbReference type="PANTHER" id="PTHR32282">
    <property type="entry name" value="BINDING PROTEIN TRANSPEPTIDASE, PUTATIVE-RELATED"/>
    <property type="match status" value="1"/>
</dbReference>
<evidence type="ECO:0000256" key="8">
    <source>
        <dbReference type="ARBA" id="ARBA00022692"/>
    </source>
</evidence>
<feature type="domain" description="Penicillin-binding protein transpeptidase" evidence="20">
    <location>
        <begin position="333"/>
        <end position="612"/>
    </location>
</feature>
<dbReference type="SUPFAM" id="SSF56601">
    <property type="entry name" value="beta-lactamase/transpeptidase-like"/>
    <property type="match status" value="1"/>
</dbReference>
<comment type="caution">
    <text evidence="22">The sequence shown here is derived from an EMBL/GenBank/DDBJ whole genome shotgun (WGS) entry which is preliminary data.</text>
</comment>
<dbReference type="Pfam" id="PF00905">
    <property type="entry name" value="Transpeptidase"/>
    <property type="match status" value="1"/>
</dbReference>
<keyword evidence="11" id="KW-0573">Peptidoglycan synthesis</keyword>
<keyword evidence="7" id="KW-0808">Transferase</keyword>
<dbReference type="InterPro" id="IPR050396">
    <property type="entry name" value="Glycosyltr_51/Transpeptidase"/>
</dbReference>
<evidence type="ECO:0000256" key="2">
    <source>
        <dbReference type="ARBA" id="ARBA00007739"/>
    </source>
</evidence>
<evidence type="ECO:0000256" key="1">
    <source>
        <dbReference type="ARBA" id="ARBA00007090"/>
    </source>
</evidence>
<evidence type="ECO:0000256" key="10">
    <source>
        <dbReference type="ARBA" id="ARBA00022960"/>
    </source>
</evidence>
<keyword evidence="12 19" id="KW-1133">Transmembrane helix</keyword>
<proteinExistence type="inferred from homology"/>
<dbReference type="FunFam" id="1.10.3810.10:FF:000001">
    <property type="entry name" value="Penicillin-binding protein 1A"/>
    <property type="match status" value="1"/>
</dbReference>
<evidence type="ECO:0000256" key="4">
    <source>
        <dbReference type="ARBA" id="ARBA00022645"/>
    </source>
</evidence>
<dbReference type="InterPro" id="IPR023346">
    <property type="entry name" value="Lysozyme-like_dom_sf"/>
</dbReference>
<accession>A0A917LGL3</accession>
<feature type="compositionally biased region" description="Basic and acidic residues" evidence="18">
    <location>
        <begin position="642"/>
        <end position="710"/>
    </location>
</feature>
<dbReference type="Gene3D" id="1.10.3810.10">
    <property type="entry name" value="Biosynthetic peptidoglycan transglycosylase-like"/>
    <property type="match status" value="1"/>
</dbReference>
<comment type="similarity">
    <text evidence="1">In the C-terminal section; belongs to the transpeptidase family.</text>
</comment>
<dbReference type="Pfam" id="PF00912">
    <property type="entry name" value="Transgly"/>
    <property type="match status" value="1"/>
</dbReference>
<dbReference type="InterPro" id="IPR012338">
    <property type="entry name" value="Beta-lactam/transpept-like"/>
</dbReference>
<evidence type="ECO:0000256" key="9">
    <source>
        <dbReference type="ARBA" id="ARBA00022801"/>
    </source>
</evidence>
<dbReference type="InterPro" id="IPR036950">
    <property type="entry name" value="PBP_transglycosylase"/>
</dbReference>
<feature type="region of interest" description="Disordered" evidence="18">
    <location>
        <begin position="535"/>
        <end position="554"/>
    </location>
</feature>
<comment type="similarity">
    <text evidence="2">In the N-terminal section; belongs to the glycosyltransferase 51 family.</text>
</comment>
<dbReference type="GO" id="GO:0008360">
    <property type="term" value="P:regulation of cell shape"/>
    <property type="evidence" value="ECO:0007669"/>
    <property type="project" value="UniProtKB-KW"/>
</dbReference>
<evidence type="ECO:0000256" key="17">
    <source>
        <dbReference type="ARBA" id="ARBA00049902"/>
    </source>
</evidence>
<dbReference type="GO" id="GO:0006508">
    <property type="term" value="P:proteolysis"/>
    <property type="evidence" value="ECO:0007669"/>
    <property type="project" value="UniProtKB-KW"/>
</dbReference>
<dbReference type="NCBIfam" id="TIGR02074">
    <property type="entry name" value="PBP_1a_fam"/>
    <property type="match status" value="1"/>
</dbReference>
<dbReference type="InterPro" id="IPR001460">
    <property type="entry name" value="PCN-bd_Tpept"/>
</dbReference>
<evidence type="ECO:0000313" key="22">
    <source>
        <dbReference type="EMBL" id="GGG21069.1"/>
    </source>
</evidence>
<keyword evidence="8 19" id="KW-0812">Transmembrane</keyword>
<dbReference type="PANTHER" id="PTHR32282:SF32">
    <property type="entry name" value="PENICILLIN-BINDING PROTEIN 2A"/>
    <property type="match status" value="1"/>
</dbReference>
<sequence>MATKTAKNSKSTKKRIWQLAIFVLILTVIGLVLTAAVFIDRQDVSALDNPLPEPTIIYDMNGKPASRLTGSRIVPVSLEQVPQSMRNAIIAVEDKRFYDHEGVDASALFRALYRNTKAGDVVEGGSTITQQLAKNVFLTSERSYERKLKEAAMAIKIDNTYEKDEILEMYLNQIYFGEGSWGVGQASRTYFGKTVADLTLAESALLAALPKAPSNYSPLVDADKALERRNLVLSLMKDQGMITEEEYSQAVNEPLQVQKTVVDELSGKYTPYVNHVIEEAEKIYGLTEDEILRGGLRVYTNLNPAVQGAMEEVFADETLFPGSPDEIPVQSGAAIIDPATGGIRGLAGGRGEQVFRGFNRATQMKRQPGSAFKPLAVFAPALEAGYSPSSILYDDELDINGYQPQNYDRQTRGEVTLADAVKYSYNIPAVWLLNEIGVQQSLTYLERMAIPVTDQDRNLSIALGGLNRGVSPLELAGAYGSFANGGKRVTSHAIVKIETKDGRLIAEAKPSEVQVVSAATAYTMTRLLQEAVTDGTGKRAQLNRPTAGKTGTTQLPRTKEFEGISGTNDIWFAGYTPELAAAVWMGYDKTDSKHFMDATGGSYTAVLFKEMMSKALVDVPVSEFQIPDGYTLEMPVFVPKRENRDRDREREKELEEDRKEREKEREEREKKLEEDRKERAKERKKSEKEEKKERKEREKERKEREKKRERDDDDDDDD</sequence>
<evidence type="ECO:0000256" key="5">
    <source>
        <dbReference type="ARBA" id="ARBA00022670"/>
    </source>
</evidence>
<evidence type="ECO:0000259" key="21">
    <source>
        <dbReference type="Pfam" id="PF00912"/>
    </source>
</evidence>
<gene>
    <name evidence="22" type="ORF">GCM10010916_42250</name>
</gene>
<protein>
    <submittedName>
        <fullName evidence="22">Penicillin-binding protein</fullName>
    </submittedName>
</protein>
<comment type="catalytic activity">
    <reaction evidence="16">
        <text>Preferential cleavage: (Ac)2-L-Lys-D-Ala-|-D-Ala. Also transpeptidation of peptidyl-alanyl moieties that are N-acyl substituents of D-alanine.</text>
        <dbReference type="EC" id="3.4.16.4"/>
    </reaction>
</comment>
<keyword evidence="10" id="KW-0133">Cell shape</keyword>
<reference evidence="22" key="2">
    <citation type="submission" date="2020-09" db="EMBL/GenBank/DDBJ databases">
        <authorList>
            <person name="Sun Q."/>
            <person name="Zhou Y."/>
        </authorList>
    </citation>
    <scope>NUCLEOTIDE SEQUENCE</scope>
    <source>
        <strain evidence="22">CGMCC 1.12987</strain>
    </source>
</reference>
<dbReference type="InterPro" id="IPR001264">
    <property type="entry name" value="Glyco_trans_51"/>
</dbReference>
<keyword evidence="4" id="KW-0121">Carboxypeptidase</keyword>
<evidence type="ECO:0000313" key="23">
    <source>
        <dbReference type="Proteomes" id="UP000644756"/>
    </source>
</evidence>
<evidence type="ECO:0000256" key="16">
    <source>
        <dbReference type="ARBA" id="ARBA00034000"/>
    </source>
</evidence>
<name>A0A917LGL3_9BACL</name>
<feature type="region of interest" description="Disordered" evidence="18">
    <location>
        <begin position="642"/>
        <end position="718"/>
    </location>
</feature>
<evidence type="ECO:0000256" key="12">
    <source>
        <dbReference type="ARBA" id="ARBA00022989"/>
    </source>
</evidence>
<dbReference type="GO" id="GO:0008658">
    <property type="term" value="F:penicillin binding"/>
    <property type="evidence" value="ECO:0007669"/>
    <property type="project" value="InterPro"/>
</dbReference>
<keyword evidence="6" id="KW-0328">Glycosyltransferase</keyword>
<dbReference type="GO" id="GO:0009002">
    <property type="term" value="F:serine-type D-Ala-D-Ala carboxypeptidase activity"/>
    <property type="evidence" value="ECO:0007669"/>
    <property type="project" value="UniProtKB-EC"/>
</dbReference>
<keyword evidence="23" id="KW-1185">Reference proteome</keyword>
<organism evidence="22 23">
    <name type="scientific">Paenibacillus abyssi</name>
    <dbReference type="NCBI Taxonomy" id="1340531"/>
    <lineage>
        <taxon>Bacteria</taxon>
        <taxon>Bacillati</taxon>
        <taxon>Bacillota</taxon>
        <taxon>Bacilli</taxon>
        <taxon>Bacillales</taxon>
        <taxon>Paenibacillaceae</taxon>
        <taxon>Paenibacillus</taxon>
    </lineage>
</organism>
<evidence type="ECO:0000256" key="14">
    <source>
        <dbReference type="ARBA" id="ARBA00023268"/>
    </source>
</evidence>
<feature type="domain" description="Glycosyl transferase family 51" evidence="21">
    <location>
        <begin position="70"/>
        <end position="236"/>
    </location>
</feature>
<dbReference type="GO" id="GO:0071555">
    <property type="term" value="P:cell wall organization"/>
    <property type="evidence" value="ECO:0007669"/>
    <property type="project" value="UniProtKB-KW"/>
</dbReference>
<keyword evidence="3" id="KW-1003">Cell membrane</keyword>
<evidence type="ECO:0000256" key="7">
    <source>
        <dbReference type="ARBA" id="ARBA00022679"/>
    </source>
</evidence>
<keyword evidence="14" id="KW-0511">Multifunctional enzyme</keyword>